<dbReference type="Gene3D" id="1.20.1050.10">
    <property type="match status" value="1"/>
</dbReference>
<dbReference type="SUPFAM" id="SSF52833">
    <property type="entry name" value="Thioredoxin-like"/>
    <property type="match status" value="1"/>
</dbReference>
<sequence length="213" mass="24633">MAKQLALYYSPGRASMVVHVMLQHLNLPHTLHFVDVPKRDQHTPEYLRLNPNGHVPTLLIDEKPMCEAAAITMFLADRYHEAKLAPSADDPKRQVYLQWFFHFANTLQPAYRLWFYPSDLPGVDHEQVKVAVRARIEKTWEQVDQHLQTTGGPFMLGEDVTALDIYATMLMRWSRNMPKPATEWPHVATLANHVTSLPSWQKVNEIEGNKDWL</sequence>
<evidence type="ECO:0000313" key="5">
    <source>
        <dbReference type="Proteomes" id="UP000481153"/>
    </source>
</evidence>
<dbReference type="PROSITE" id="PS50404">
    <property type="entry name" value="GST_NTER"/>
    <property type="match status" value="1"/>
</dbReference>
<dbReference type="SFLD" id="SFLDS00019">
    <property type="entry name" value="Glutathione_Transferase_(cytos"/>
    <property type="match status" value="1"/>
</dbReference>
<dbReference type="InterPro" id="IPR004045">
    <property type="entry name" value="Glutathione_S-Trfase_N"/>
</dbReference>
<dbReference type="PROSITE" id="PS50405">
    <property type="entry name" value="GST_CTER"/>
    <property type="match status" value="1"/>
</dbReference>
<gene>
    <name evidence="4" type="ORF">Ae201684_001630</name>
</gene>
<dbReference type="InterPro" id="IPR040079">
    <property type="entry name" value="Glutathione_S-Trfase"/>
</dbReference>
<dbReference type="SFLD" id="SFLDG01150">
    <property type="entry name" value="Main.1:_Beta-like"/>
    <property type="match status" value="1"/>
</dbReference>
<organism evidence="4 5">
    <name type="scientific">Aphanomyces euteiches</name>
    <dbReference type="NCBI Taxonomy" id="100861"/>
    <lineage>
        <taxon>Eukaryota</taxon>
        <taxon>Sar</taxon>
        <taxon>Stramenopiles</taxon>
        <taxon>Oomycota</taxon>
        <taxon>Saprolegniomycetes</taxon>
        <taxon>Saprolegniales</taxon>
        <taxon>Verrucalvaceae</taxon>
        <taxon>Aphanomyces</taxon>
    </lineage>
</organism>
<feature type="domain" description="GST N-terminal" evidence="2">
    <location>
        <begin position="2"/>
        <end position="83"/>
    </location>
</feature>
<evidence type="ECO:0008006" key="6">
    <source>
        <dbReference type="Google" id="ProtNLM"/>
    </source>
</evidence>
<dbReference type="Pfam" id="PF14497">
    <property type="entry name" value="GST_C_3"/>
    <property type="match status" value="1"/>
</dbReference>
<dbReference type="PANTHER" id="PTHR44051:SF21">
    <property type="entry name" value="GLUTATHIONE S-TRANSFERASE FAMILY PROTEIN"/>
    <property type="match status" value="1"/>
</dbReference>
<dbReference type="EMBL" id="VJMJ01000012">
    <property type="protein sequence ID" value="KAF0743990.1"/>
    <property type="molecule type" value="Genomic_DNA"/>
</dbReference>
<dbReference type="PANTHER" id="PTHR44051">
    <property type="entry name" value="GLUTATHIONE S-TRANSFERASE-RELATED"/>
    <property type="match status" value="1"/>
</dbReference>
<reference evidence="4 5" key="1">
    <citation type="submission" date="2019-07" db="EMBL/GenBank/DDBJ databases">
        <title>Genomics analysis of Aphanomyces spp. identifies a new class of oomycete effector associated with host adaptation.</title>
        <authorList>
            <person name="Gaulin E."/>
        </authorList>
    </citation>
    <scope>NUCLEOTIDE SEQUENCE [LARGE SCALE GENOMIC DNA]</scope>
    <source>
        <strain evidence="4 5">ATCC 201684</strain>
    </source>
</reference>
<dbReference type="Gene3D" id="3.40.30.10">
    <property type="entry name" value="Glutaredoxin"/>
    <property type="match status" value="1"/>
</dbReference>
<evidence type="ECO:0000259" key="3">
    <source>
        <dbReference type="PROSITE" id="PS50405"/>
    </source>
</evidence>
<protein>
    <recommendedName>
        <fullName evidence="6">Glutathione S-transferase</fullName>
    </recommendedName>
</protein>
<evidence type="ECO:0000256" key="1">
    <source>
        <dbReference type="ARBA" id="ARBA00007409"/>
    </source>
</evidence>
<dbReference type="SFLD" id="SFLDG00358">
    <property type="entry name" value="Main_(cytGST)"/>
    <property type="match status" value="1"/>
</dbReference>
<dbReference type="InterPro" id="IPR010987">
    <property type="entry name" value="Glutathione-S-Trfase_C-like"/>
</dbReference>
<dbReference type="SUPFAM" id="SSF47616">
    <property type="entry name" value="GST C-terminal domain-like"/>
    <property type="match status" value="1"/>
</dbReference>
<dbReference type="InterPro" id="IPR036249">
    <property type="entry name" value="Thioredoxin-like_sf"/>
</dbReference>
<comment type="caution">
    <text evidence="4">The sequence shown here is derived from an EMBL/GenBank/DDBJ whole genome shotgun (WGS) entry which is preliminary data.</text>
</comment>
<dbReference type="AlphaFoldDB" id="A0A6G0XTZ2"/>
<dbReference type="InterPro" id="IPR036282">
    <property type="entry name" value="Glutathione-S-Trfase_C_sf"/>
</dbReference>
<evidence type="ECO:0000313" key="4">
    <source>
        <dbReference type="EMBL" id="KAF0743990.1"/>
    </source>
</evidence>
<evidence type="ECO:0000259" key="2">
    <source>
        <dbReference type="PROSITE" id="PS50404"/>
    </source>
</evidence>
<name>A0A6G0XTZ2_9STRA</name>
<proteinExistence type="inferred from homology"/>
<accession>A0A6G0XTZ2</accession>
<dbReference type="VEuPathDB" id="FungiDB:AeMF1_000787"/>
<dbReference type="InterPro" id="IPR004046">
    <property type="entry name" value="GST_C"/>
</dbReference>
<dbReference type="CDD" id="cd03057">
    <property type="entry name" value="GST_N_Beta"/>
    <property type="match status" value="1"/>
</dbReference>
<feature type="domain" description="GST C-terminal" evidence="3">
    <location>
        <begin position="89"/>
        <end position="213"/>
    </location>
</feature>
<comment type="similarity">
    <text evidence="1">Belongs to the GST superfamily.</text>
</comment>
<dbReference type="Pfam" id="PF13409">
    <property type="entry name" value="GST_N_2"/>
    <property type="match status" value="1"/>
</dbReference>
<keyword evidence="5" id="KW-1185">Reference proteome</keyword>
<dbReference type="Proteomes" id="UP000481153">
    <property type="component" value="Unassembled WGS sequence"/>
</dbReference>
<dbReference type="CDD" id="cd03188">
    <property type="entry name" value="GST_C_Beta"/>
    <property type="match status" value="1"/>
</dbReference>